<accession>A0A1N7GJC1</accession>
<dbReference type="EMBL" id="FTNI01000029">
    <property type="protein sequence ID" value="SIS12691.1"/>
    <property type="molecule type" value="Genomic_DNA"/>
</dbReference>
<proteinExistence type="predicted"/>
<name>A0A1N7GJC1_9ACTN</name>
<protein>
    <recommendedName>
        <fullName evidence="3">Abi-like protein</fullName>
    </recommendedName>
</protein>
<dbReference type="AlphaFoldDB" id="A0A1N7GJC1"/>
<dbReference type="OrthoDB" id="3418622at2"/>
<evidence type="ECO:0000313" key="2">
    <source>
        <dbReference type="Proteomes" id="UP000186096"/>
    </source>
</evidence>
<dbReference type="Proteomes" id="UP000186096">
    <property type="component" value="Unassembled WGS sequence"/>
</dbReference>
<dbReference type="STRING" id="58117.SAMN05421833_129103"/>
<organism evidence="1 2">
    <name type="scientific">Microbispora rosea</name>
    <dbReference type="NCBI Taxonomy" id="58117"/>
    <lineage>
        <taxon>Bacteria</taxon>
        <taxon>Bacillati</taxon>
        <taxon>Actinomycetota</taxon>
        <taxon>Actinomycetes</taxon>
        <taxon>Streptosporangiales</taxon>
        <taxon>Streptosporangiaceae</taxon>
        <taxon>Microbispora</taxon>
    </lineage>
</organism>
<gene>
    <name evidence="1" type="ORF">SAMN05421833_129103</name>
</gene>
<dbReference type="RefSeq" id="WP_076440671.1">
    <property type="nucleotide sequence ID" value="NZ_FTNI01000029.1"/>
</dbReference>
<evidence type="ECO:0008006" key="3">
    <source>
        <dbReference type="Google" id="ProtNLM"/>
    </source>
</evidence>
<sequence>MEEAEAKRLREVLSVARVAEYEALCDGQTAAALRLHCWNTEICAAFYGPLQYLEVALRGVLSRELVRLFQRADWWEDAGLHFGAQRKIGEACDLLRRQGLATTPERIENELSFGFWVSLLGPGNNYDQRLWRTALHRAFPGYRGGRRELHRKLDHLRVLRNKIAHHCPVYHRHLHADHQTILECLGYIDIGLATWVNRYSRVPAVLASRP</sequence>
<reference evidence="2" key="1">
    <citation type="submission" date="2017-01" db="EMBL/GenBank/DDBJ databases">
        <authorList>
            <person name="Varghese N."/>
            <person name="Submissions S."/>
        </authorList>
    </citation>
    <scope>NUCLEOTIDE SEQUENCE [LARGE SCALE GENOMIC DNA]</scope>
    <source>
        <strain evidence="2">ATCC 12950</strain>
    </source>
</reference>
<keyword evidence="2" id="KW-1185">Reference proteome</keyword>
<evidence type="ECO:0000313" key="1">
    <source>
        <dbReference type="EMBL" id="SIS12691.1"/>
    </source>
</evidence>